<sequence>MGLNTRPKLRIRFSKRSLSRATWSQLPFRACRYANSHARITWTSGLRLKRTFLSSKPESSCIGSLSISLSDVSDAVSSSSLSVSSLQSSAKMTKLSSLSSDNLRRRSQGLNLVIRSQTDVLSGVPLGLSEQKTMKLSSLSHSDGDFLACWRLRGEKGMSIRSTAGRFFTNEHGEILRGSDDGIEAIKSHT</sequence>
<proteinExistence type="predicted"/>
<dbReference type="AlphaFoldDB" id="A0A7G3B5T1"/>
<dbReference type="EMBL" id="GITU01010730">
    <property type="protein sequence ID" value="MBC1179433.1"/>
    <property type="molecule type" value="Transcribed_RNA"/>
</dbReference>
<organism evidence="1">
    <name type="scientific">Lutzomyia longipalpis</name>
    <name type="common">Sand fly</name>
    <dbReference type="NCBI Taxonomy" id="7200"/>
    <lineage>
        <taxon>Eukaryota</taxon>
        <taxon>Metazoa</taxon>
        <taxon>Ecdysozoa</taxon>
        <taxon>Arthropoda</taxon>
        <taxon>Hexapoda</taxon>
        <taxon>Insecta</taxon>
        <taxon>Pterygota</taxon>
        <taxon>Neoptera</taxon>
        <taxon>Endopterygota</taxon>
        <taxon>Diptera</taxon>
        <taxon>Nematocera</taxon>
        <taxon>Psychodoidea</taxon>
        <taxon>Psychodidae</taxon>
        <taxon>Lutzomyia</taxon>
        <taxon>Lutzomyia</taxon>
    </lineage>
</organism>
<evidence type="ECO:0000313" key="1">
    <source>
        <dbReference type="EMBL" id="MBC1179433.1"/>
    </source>
</evidence>
<reference evidence="1" key="1">
    <citation type="journal article" date="2020" name="BMC">
        <title>Leishmania infection induces a limited differential gene expression in the sand fly midgut.</title>
        <authorList>
            <person name="Coutinho-Abreu I.V."/>
            <person name="Serafim T.D."/>
            <person name="Meneses C."/>
            <person name="Kamhawi S."/>
            <person name="Oliveira F."/>
            <person name="Valenzuela J.G."/>
        </authorList>
    </citation>
    <scope>NUCLEOTIDE SEQUENCE</scope>
    <source>
        <strain evidence="1">Jacobina</strain>
        <tissue evidence="1">Midgut</tissue>
    </source>
</reference>
<accession>A0A7G3B5T1</accession>
<name>A0A7G3B5T1_LUTLO</name>
<protein>
    <submittedName>
        <fullName evidence="1">Uncharacterized protein</fullName>
    </submittedName>
</protein>